<feature type="transmembrane region" description="Helical" evidence="1">
    <location>
        <begin position="63"/>
        <end position="88"/>
    </location>
</feature>
<keyword evidence="1" id="KW-0472">Membrane</keyword>
<feature type="transmembrane region" description="Helical" evidence="1">
    <location>
        <begin position="186"/>
        <end position="208"/>
    </location>
</feature>
<dbReference type="Proteomes" id="UP000269335">
    <property type="component" value="Unassembled WGS sequence"/>
</dbReference>
<feature type="transmembrane region" description="Helical" evidence="1">
    <location>
        <begin position="100"/>
        <end position="121"/>
    </location>
</feature>
<dbReference type="AlphaFoldDB" id="A0AB37QDW0"/>
<dbReference type="Pfam" id="PF11086">
    <property type="entry name" value="DUF2878"/>
    <property type="match status" value="1"/>
</dbReference>
<dbReference type="EMBL" id="RBPH01000046">
    <property type="protein sequence ID" value="RMN84281.1"/>
    <property type="molecule type" value="Genomic_DNA"/>
</dbReference>
<organism evidence="2 3">
    <name type="scientific">Pseudomonas cannabina</name>
    <dbReference type="NCBI Taxonomy" id="86840"/>
    <lineage>
        <taxon>Bacteria</taxon>
        <taxon>Pseudomonadati</taxon>
        <taxon>Pseudomonadota</taxon>
        <taxon>Gammaproteobacteria</taxon>
        <taxon>Pseudomonadales</taxon>
        <taxon>Pseudomonadaceae</taxon>
        <taxon>Pseudomonas</taxon>
    </lineage>
</organism>
<keyword evidence="1" id="KW-0812">Transmembrane</keyword>
<evidence type="ECO:0000313" key="3">
    <source>
        <dbReference type="Proteomes" id="UP000269335"/>
    </source>
</evidence>
<feature type="transmembrane region" description="Helical" evidence="1">
    <location>
        <begin position="156"/>
        <end position="174"/>
    </location>
</feature>
<reference evidence="2 3" key="1">
    <citation type="submission" date="2018-08" db="EMBL/GenBank/DDBJ databases">
        <title>Recombination of ecologically and evolutionarily significant loci maintains genetic cohesion in the Pseudomonas syringae species complex.</title>
        <authorList>
            <person name="Dillon M."/>
            <person name="Thakur S."/>
            <person name="Almeida R.N.D."/>
            <person name="Weir B.S."/>
            <person name="Guttman D.S."/>
        </authorList>
    </citation>
    <scope>NUCLEOTIDE SEQUENCE [LARGE SCALE GENOMIC DNA]</scope>
    <source>
        <strain evidence="2 3">ICMP 15201</strain>
    </source>
</reference>
<accession>A0AB37QDW0</accession>
<feature type="transmembrane region" description="Helical" evidence="1">
    <location>
        <begin position="127"/>
        <end position="149"/>
    </location>
</feature>
<evidence type="ECO:0000313" key="2">
    <source>
        <dbReference type="EMBL" id="RMN84281.1"/>
    </source>
</evidence>
<gene>
    <name evidence="2" type="ORF">ALQ53_103226</name>
</gene>
<sequence length="216" mass="23142">MNLATTSISCGSGSSTCATAKVAFWSEPSAPRNCCWPSRTLCANHCSGASMLKSVANALLFQIGWFACVLGGNSYWLLIAVAVLVTHFLWISSWAAEGRLVITVTLVGVVLDSVLMTLGVFDFGISGYVLPLWLALLWAVMATTLNHCLGWTARPLWRAAVLGAIGGPMSYYAGSQLAQVHLPLGVWPSMLLLGLVWAGVFPLLQWLARRTSRPSA</sequence>
<dbReference type="InterPro" id="IPR021306">
    <property type="entry name" value="DUF2878"/>
</dbReference>
<protein>
    <submittedName>
        <fullName evidence="2">Membrane protein</fullName>
    </submittedName>
</protein>
<comment type="caution">
    <text evidence="2">The sequence shown here is derived from an EMBL/GenBank/DDBJ whole genome shotgun (WGS) entry which is preliminary data.</text>
</comment>
<name>A0AB37QDW0_PSECA</name>
<keyword evidence="1" id="KW-1133">Transmembrane helix</keyword>
<proteinExistence type="predicted"/>
<evidence type="ECO:0000256" key="1">
    <source>
        <dbReference type="SAM" id="Phobius"/>
    </source>
</evidence>